<dbReference type="OrthoDB" id="2377911at2759"/>
<name>A0A8H3LDJ9_9GLOM</name>
<dbReference type="EMBL" id="BLAL01000071">
    <property type="protein sequence ID" value="GES83564.1"/>
    <property type="molecule type" value="Genomic_DNA"/>
</dbReference>
<dbReference type="Proteomes" id="UP000615446">
    <property type="component" value="Unassembled WGS sequence"/>
</dbReference>
<reference evidence="2" key="1">
    <citation type="submission" date="2019-10" db="EMBL/GenBank/DDBJ databases">
        <title>Conservation and host-specific expression of non-tandemly repeated heterogenous ribosome RNA gene in arbuscular mycorrhizal fungi.</title>
        <authorList>
            <person name="Maeda T."/>
            <person name="Kobayashi Y."/>
            <person name="Nakagawa T."/>
            <person name="Ezawa T."/>
            <person name="Yamaguchi K."/>
            <person name="Bino T."/>
            <person name="Nishimoto Y."/>
            <person name="Shigenobu S."/>
            <person name="Kawaguchi M."/>
        </authorList>
    </citation>
    <scope>NUCLEOTIDE SEQUENCE</scope>
    <source>
        <strain evidence="2">HR1</strain>
    </source>
</reference>
<organism evidence="2 3">
    <name type="scientific">Rhizophagus clarus</name>
    <dbReference type="NCBI Taxonomy" id="94130"/>
    <lineage>
        <taxon>Eukaryota</taxon>
        <taxon>Fungi</taxon>
        <taxon>Fungi incertae sedis</taxon>
        <taxon>Mucoromycota</taxon>
        <taxon>Glomeromycotina</taxon>
        <taxon>Glomeromycetes</taxon>
        <taxon>Glomerales</taxon>
        <taxon>Glomeraceae</taxon>
        <taxon>Rhizophagus</taxon>
    </lineage>
</organism>
<evidence type="ECO:0000313" key="2">
    <source>
        <dbReference type="EMBL" id="GES83564.1"/>
    </source>
</evidence>
<feature type="compositionally biased region" description="Polar residues" evidence="1">
    <location>
        <begin position="176"/>
        <end position="187"/>
    </location>
</feature>
<evidence type="ECO:0000313" key="3">
    <source>
        <dbReference type="Proteomes" id="UP000615446"/>
    </source>
</evidence>
<accession>A0A8H3LDJ9</accession>
<feature type="compositionally biased region" description="Basic and acidic residues" evidence="1">
    <location>
        <begin position="191"/>
        <end position="211"/>
    </location>
</feature>
<gene>
    <name evidence="2" type="ORF">RCL2_001071900</name>
</gene>
<protein>
    <submittedName>
        <fullName evidence="2">Uncharacterized protein</fullName>
    </submittedName>
</protein>
<feature type="region of interest" description="Disordered" evidence="1">
    <location>
        <begin position="167"/>
        <end position="220"/>
    </location>
</feature>
<dbReference type="AlphaFoldDB" id="A0A8H3LDJ9"/>
<sequence length="252" mass="29146">MSSDSVKFFKITYQEMNTFKLFYIKSVLKIDSLKNLLGFSGKIVCELTVTNCFSFWTRNVTLGDLKSTKPKNIRVEQEFYNNDAQFSWNWLLDESETISMPFKITLGTLSLYPVLNNDTIMMWQEWMKFFIEERNLSIIKIENFETRIEDISEINSQLNEKFESITADIRNGSGGPSNNPLESQSPIFSGHNDDNHEPKLSESIEDERAEKDQEEYQEQEEKTECILINFSQANVDVVTSTKVAFWTSALAA</sequence>
<proteinExistence type="predicted"/>
<evidence type="ECO:0000256" key="1">
    <source>
        <dbReference type="SAM" id="MobiDB-lite"/>
    </source>
</evidence>
<comment type="caution">
    <text evidence="2">The sequence shown here is derived from an EMBL/GenBank/DDBJ whole genome shotgun (WGS) entry which is preliminary data.</text>
</comment>